<feature type="region of interest" description="Disordered" evidence="2">
    <location>
        <begin position="281"/>
        <end position="316"/>
    </location>
</feature>
<feature type="region of interest" description="Disordered" evidence="2">
    <location>
        <begin position="431"/>
        <end position="487"/>
    </location>
</feature>
<dbReference type="Proteomes" id="UP001321760">
    <property type="component" value="Unassembled WGS sequence"/>
</dbReference>
<evidence type="ECO:0000313" key="4">
    <source>
        <dbReference type="Proteomes" id="UP001321760"/>
    </source>
</evidence>
<keyword evidence="4" id="KW-1185">Reference proteome</keyword>
<dbReference type="EMBL" id="MU866033">
    <property type="protein sequence ID" value="KAK4442103.1"/>
    <property type="molecule type" value="Genomic_DNA"/>
</dbReference>
<feature type="compositionally biased region" description="Basic and acidic residues" evidence="2">
    <location>
        <begin position="299"/>
        <end position="308"/>
    </location>
</feature>
<keyword evidence="1" id="KW-0175">Coiled coil</keyword>
<feature type="coiled-coil region" evidence="1">
    <location>
        <begin position="1"/>
        <end position="28"/>
    </location>
</feature>
<dbReference type="AlphaFoldDB" id="A0AAV9FYJ6"/>
<evidence type="ECO:0000313" key="3">
    <source>
        <dbReference type="EMBL" id="KAK4442103.1"/>
    </source>
</evidence>
<feature type="compositionally biased region" description="Basic and acidic residues" evidence="2">
    <location>
        <begin position="476"/>
        <end position="487"/>
    </location>
</feature>
<accession>A0AAV9FYJ6</accession>
<evidence type="ECO:0008006" key="5">
    <source>
        <dbReference type="Google" id="ProtNLM"/>
    </source>
</evidence>
<reference evidence="3" key="2">
    <citation type="submission" date="2023-05" db="EMBL/GenBank/DDBJ databases">
        <authorList>
            <consortium name="Lawrence Berkeley National Laboratory"/>
            <person name="Steindorff A."/>
            <person name="Hensen N."/>
            <person name="Bonometti L."/>
            <person name="Westerberg I."/>
            <person name="Brannstrom I.O."/>
            <person name="Guillou S."/>
            <person name="Cros-Aarteil S."/>
            <person name="Calhoun S."/>
            <person name="Haridas S."/>
            <person name="Kuo A."/>
            <person name="Mondo S."/>
            <person name="Pangilinan J."/>
            <person name="Riley R."/>
            <person name="Labutti K."/>
            <person name="Andreopoulos B."/>
            <person name="Lipzen A."/>
            <person name="Chen C."/>
            <person name="Yanf M."/>
            <person name="Daum C."/>
            <person name="Ng V."/>
            <person name="Clum A."/>
            <person name="Ohm R."/>
            <person name="Martin F."/>
            <person name="Silar P."/>
            <person name="Natvig D."/>
            <person name="Lalanne C."/>
            <person name="Gautier V."/>
            <person name="Ament-Velasquez S.L."/>
            <person name="Kruys A."/>
            <person name="Hutchinson M.I."/>
            <person name="Powell A.J."/>
            <person name="Barry K."/>
            <person name="Miller A.N."/>
            <person name="Grigoriev I.V."/>
            <person name="Debuchy R."/>
            <person name="Gladieux P."/>
            <person name="Thoren M.H."/>
            <person name="Johannesson H."/>
        </authorList>
    </citation>
    <scope>NUCLEOTIDE SEQUENCE</scope>
    <source>
        <strain evidence="3">PSN243</strain>
    </source>
</reference>
<comment type="caution">
    <text evidence="3">The sequence shown here is derived from an EMBL/GenBank/DDBJ whole genome shotgun (WGS) entry which is preliminary data.</text>
</comment>
<evidence type="ECO:0000256" key="1">
    <source>
        <dbReference type="SAM" id="Coils"/>
    </source>
</evidence>
<proteinExistence type="predicted"/>
<feature type="compositionally biased region" description="Basic and acidic residues" evidence="2">
    <location>
        <begin position="281"/>
        <end position="292"/>
    </location>
</feature>
<sequence>MEDINHQLQRLTATLSRLEMAAQAAADDPTRAQMSTAIALLEGGGRTLQQVADNWNRVTGEADKMKTELEGRLEDLRAKESGLESAVAARVQDQVMRLEAGFVKRLAEHEDAYKKRARELADVYKDQRKELYDLLEKRYNEDSAEFRYRLEWTKQTFADSLDEIRSAYAGRADELEASFEERLTAHKDKTRGIEAACERFGEAQGSLLNRKYNSLHNDLKSHMTRLDKAVQDVTRIGESYCGHLEEQFAELRRQFVDHNDRIMGHCKQSAKALENRLKEELAKATREREDLSKQTASRSAEKTAEKEAASAAPSPEFLTVTPEAVKAGLNTVMEANKELASELSKLLQNQQDGMSEAIRGGIDSASKTVADAVGKLRAEEAEAWGRFESALDEQQTSCDRMLKESHATMATMINTLAAKVEGVRLSMPLRPFTPWDPDAEDESNEKRSAAGPTSSMRSPDPKRLRSGPADDSEGSENLKDTEDLVML</sequence>
<gene>
    <name evidence="3" type="ORF">QBC34DRAFT_387639</name>
</gene>
<protein>
    <recommendedName>
        <fullName evidence="5">SWI5-dependent HO expression protein 3</fullName>
    </recommendedName>
</protein>
<name>A0AAV9FYJ6_9PEZI</name>
<organism evidence="3 4">
    <name type="scientific">Podospora aff. communis PSN243</name>
    <dbReference type="NCBI Taxonomy" id="3040156"/>
    <lineage>
        <taxon>Eukaryota</taxon>
        <taxon>Fungi</taxon>
        <taxon>Dikarya</taxon>
        <taxon>Ascomycota</taxon>
        <taxon>Pezizomycotina</taxon>
        <taxon>Sordariomycetes</taxon>
        <taxon>Sordariomycetidae</taxon>
        <taxon>Sordariales</taxon>
        <taxon>Podosporaceae</taxon>
        <taxon>Podospora</taxon>
    </lineage>
</organism>
<evidence type="ECO:0000256" key="2">
    <source>
        <dbReference type="SAM" id="MobiDB-lite"/>
    </source>
</evidence>
<reference evidence="3" key="1">
    <citation type="journal article" date="2023" name="Mol. Phylogenet. Evol.">
        <title>Genome-scale phylogeny and comparative genomics of the fungal order Sordariales.</title>
        <authorList>
            <person name="Hensen N."/>
            <person name="Bonometti L."/>
            <person name="Westerberg I."/>
            <person name="Brannstrom I.O."/>
            <person name="Guillou S."/>
            <person name="Cros-Aarteil S."/>
            <person name="Calhoun S."/>
            <person name="Haridas S."/>
            <person name="Kuo A."/>
            <person name="Mondo S."/>
            <person name="Pangilinan J."/>
            <person name="Riley R."/>
            <person name="LaButti K."/>
            <person name="Andreopoulos B."/>
            <person name="Lipzen A."/>
            <person name="Chen C."/>
            <person name="Yan M."/>
            <person name="Daum C."/>
            <person name="Ng V."/>
            <person name="Clum A."/>
            <person name="Steindorff A."/>
            <person name="Ohm R.A."/>
            <person name="Martin F."/>
            <person name="Silar P."/>
            <person name="Natvig D.O."/>
            <person name="Lalanne C."/>
            <person name="Gautier V."/>
            <person name="Ament-Velasquez S.L."/>
            <person name="Kruys A."/>
            <person name="Hutchinson M.I."/>
            <person name="Powell A.J."/>
            <person name="Barry K."/>
            <person name="Miller A.N."/>
            <person name="Grigoriev I.V."/>
            <person name="Debuchy R."/>
            <person name="Gladieux P."/>
            <person name="Hiltunen Thoren M."/>
            <person name="Johannesson H."/>
        </authorList>
    </citation>
    <scope>NUCLEOTIDE SEQUENCE</scope>
    <source>
        <strain evidence="3">PSN243</strain>
    </source>
</reference>